<protein>
    <submittedName>
        <fullName evidence="9">PspC domain-containing protein</fullName>
    </submittedName>
</protein>
<feature type="domain" description="SHOCT" evidence="8">
    <location>
        <begin position="6"/>
        <end position="31"/>
    </location>
</feature>
<keyword evidence="2" id="KW-1003">Cell membrane</keyword>
<dbReference type="Proteomes" id="UP000676246">
    <property type="component" value="Unassembled WGS sequence"/>
</dbReference>
<dbReference type="EMBL" id="JAGQDD010000001">
    <property type="protein sequence ID" value="MBQ0929120.1"/>
    <property type="molecule type" value="Genomic_DNA"/>
</dbReference>
<feature type="transmembrane region" description="Helical" evidence="6">
    <location>
        <begin position="81"/>
        <end position="100"/>
    </location>
</feature>
<evidence type="ECO:0000313" key="10">
    <source>
        <dbReference type="Proteomes" id="UP000676246"/>
    </source>
</evidence>
<evidence type="ECO:0000256" key="4">
    <source>
        <dbReference type="ARBA" id="ARBA00022989"/>
    </source>
</evidence>
<dbReference type="InterPro" id="IPR018649">
    <property type="entry name" value="SHOCT"/>
</dbReference>
<dbReference type="PANTHER" id="PTHR33885">
    <property type="entry name" value="PHAGE SHOCK PROTEIN C"/>
    <property type="match status" value="1"/>
</dbReference>
<evidence type="ECO:0000256" key="2">
    <source>
        <dbReference type="ARBA" id="ARBA00022475"/>
    </source>
</evidence>
<keyword evidence="4 6" id="KW-1133">Transmembrane helix</keyword>
<comment type="subcellular location">
    <subcellularLocation>
        <location evidence="1">Cell membrane</location>
        <topology evidence="1">Single-pass membrane protein</topology>
    </subcellularLocation>
</comment>
<reference evidence="9 10" key="1">
    <citation type="submission" date="2021-04" db="EMBL/GenBank/DDBJ databases">
        <title>The genome sequence of Ideonella sp. 3Y2.</title>
        <authorList>
            <person name="Liu Y."/>
        </authorList>
    </citation>
    <scope>NUCLEOTIDE SEQUENCE [LARGE SCALE GENOMIC DNA]</scope>
    <source>
        <strain evidence="9 10">3Y2</strain>
    </source>
</reference>
<name>A0A940YB82_9BURK</name>
<evidence type="ECO:0000256" key="3">
    <source>
        <dbReference type="ARBA" id="ARBA00022692"/>
    </source>
</evidence>
<dbReference type="GO" id="GO:0005886">
    <property type="term" value="C:plasma membrane"/>
    <property type="evidence" value="ECO:0007669"/>
    <property type="project" value="UniProtKB-SubCell"/>
</dbReference>
<dbReference type="Pfam" id="PF04024">
    <property type="entry name" value="PspC"/>
    <property type="match status" value="1"/>
</dbReference>
<keyword evidence="10" id="KW-1185">Reference proteome</keyword>
<keyword evidence="5 6" id="KW-0472">Membrane</keyword>
<dbReference type="RefSeq" id="WP_210851330.1">
    <property type="nucleotide sequence ID" value="NZ_JAGQDD010000001.1"/>
</dbReference>
<dbReference type="Pfam" id="PF09851">
    <property type="entry name" value="SHOCT"/>
    <property type="match status" value="1"/>
</dbReference>
<feature type="transmembrane region" description="Helical" evidence="6">
    <location>
        <begin position="56"/>
        <end position="75"/>
    </location>
</feature>
<keyword evidence="3 6" id="KW-0812">Transmembrane</keyword>
<evidence type="ECO:0000313" key="9">
    <source>
        <dbReference type="EMBL" id="MBQ0929120.1"/>
    </source>
</evidence>
<dbReference type="AlphaFoldDB" id="A0A940YB82"/>
<proteinExistence type="predicted"/>
<dbReference type="PANTHER" id="PTHR33885:SF3">
    <property type="entry name" value="PHAGE SHOCK PROTEIN C"/>
    <property type="match status" value="1"/>
</dbReference>
<evidence type="ECO:0000259" key="7">
    <source>
        <dbReference type="Pfam" id="PF04024"/>
    </source>
</evidence>
<evidence type="ECO:0000256" key="6">
    <source>
        <dbReference type="SAM" id="Phobius"/>
    </source>
</evidence>
<evidence type="ECO:0000256" key="1">
    <source>
        <dbReference type="ARBA" id="ARBA00004162"/>
    </source>
</evidence>
<sequence>MSLPDDLERLARLHAEGQLSDDEYARAKAQLIAGPSVAGQVSRGLNGLRRHRDDRWLGGVCGGLAVATGLASWIWRLVFLGLALCGGTGFVLYLLAWFLVPLAERPLPPSAQIA</sequence>
<dbReference type="InterPro" id="IPR052027">
    <property type="entry name" value="PspC"/>
</dbReference>
<organism evidence="9 10">
    <name type="scientific">Ideonella alba</name>
    <dbReference type="NCBI Taxonomy" id="2824118"/>
    <lineage>
        <taxon>Bacteria</taxon>
        <taxon>Pseudomonadati</taxon>
        <taxon>Pseudomonadota</taxon>
        <taxon>Betaproteobacteria</taxon>
        <taxon>Burkholderiales</taxon>
        <taxon>Sphaerotilaceae</taxon>
        <taxon>Ideonella</taxon>
    </lineage>
</organism>
<dbReference type="InterPro" id="IPR007168">
    <property type="entry name" value="Phageshock_PspC_N"/>
</dbReference>
<feature type="domain" description="Phage shock protein PspC N-terminal" evidence="7">
    <location>
        <begin position="47"/>
        <end position="102"/>
    </location>
</feature>
<evidence type="ECO:0000256" key="5">
    <source>
        <dbReference type="ARBA" id="ARBA00023136"/>
    </source>
</evidence>
<gene>
    <name evidence="9" type="ORF">KAK03_01385</name>
</gene>
<accession>A0A940YB82</accession>
<comment type="caution">
    <text evidence="9">The sequence shown here is derived from an EMBL/GenBank/DDBJ whole genome shotgun (WGS) entry which is preliminary data.</text>
</comment>
<evidence type="ECO:0000259" key="8">
    <source>
        <dbReference type="Pfam" id="PF09851"/>
    </source>
</evidence>